<evidence type="ECO:0000313" key="9">
    <source>
        <dbReference type="Proteomes" id="UP000245207"/>
    </source>
</evidence>
<feature type="compositionally biased region" description="Polar residues" evidence="5">
    <location>
        <begin position="287"/>
        <end position="305"/>
    </location>
</feature>
<dbReference type="GO" id="GO:0098542">
    <property type="term" value="P:defense response to other organism"/>
    <property type="evidence" value="ECO:0007669"/>
    <property type="project" value="InterPro"/>
</dbReference>
<keyword evidence="2 6" id="KW-0812">Transmembrane</keyword>
<accession>A0A2U1N5H2</accession>
<evidence type="ECO:0000256" key="2">
    <source>
        <dbReference type="ARBA" id="ARBA00022692"/>
    </source>
</evidence>
<organism evidence="8 9">
    <name type="scientific">Artemisia annua</name>
    <name type="common">Sweet wormwood</name>
    <dbReference type="NCBI Taxonomy" id="35608"/>
    <lineage>
        <taxon>Eukaryota</taxon>
        <taxon>Viridiplantae</taxon>
        <taxon>Streptophyta</taxon>
        <taxon>Embryophyta</taxon>
        <taxon>Tracheophyta</taxon>
        <taxon>Spermatophyta</taxon>
        <taxon>Magnoliopsida</taxon>
        <taxon>eudicotyledons</taxon>
        <taxon>Gunneridae</taxon>
        <taxon>Pentapetalae</taxon>
        <taxon>asterids</taxon>
        <taxon>campanulids</taxon>
        <taxon>Asterales</taxon>
        <taxon>Asteraceae</taxon>
        <taxon>Asteroideae</taxon>
        <taxon>Anthemideae</taxon>
        <taxon>Artemisiinae</taxon>
        <taxon>Artemisia</taxon>
    </lineage>
</organism>
<protein>
    <submittedName>
        <fullName evidence="8">Late embryogenesis abundant (LEA) hydroxyproline-rich glycoprotein family</fullName>
    </submittedName>
</protein>
<dbReference type="Proteomes" id="UP000245207">
    <property type="component" value="Unassembled WGS sequence"/>
</dbReference>
<dbReference type="EMBL" id="PKPP01003572">
    <property type="protein sequence ID" value="PWA68746.1"/>
    <property type="molecule type" value="Genomic_DNA"/>
</dbReference>
<evidence type="ECO:0000259" key="7">
    <source>
        <dbReference type="Pfam" id="PF03168"/>
    </source>
</evidence>
<dbReference type="OrthoDB" id="764273at2759"/>
<dbReference type="AlphaFoldDB" id="A0A2U1N5H2"/>
<gene>
    <name evidence="8" type="ORF">CTI12_AA303950</name>
</gene>
<dbReference type="InterPro" id="IPR044839">
    <property type="entry name" value="NDR1-like"/>
</dbReference>
<proteinExistence type="predicted"/>
<feature type="domain" description="Late embryogenesis abundant protein LEA-2 subgroup" evidence="7">
    <location>
        <begin position="100"/>
        <end position="199"/>
    </location>
</feature>
<dbReference type="Pfam" id="PF03168">
    <property type="entry name" value="LEA_2"/>
    <property type="match status" value="1"/>
</dbReference>
<keyword evidence="3 6" id="KW-1133">Transmembrane helix</keyword>
<evidence type="ECO:0000256" key="5">
    <source>
        <dbReference type="SAM" id="MobiDB-lite"/>
    </source>
</evidence>
<feature type="transmembrane region" description="Helical" evidence="6">
    <location>
        <begin position="37"/>
        <end position="63"/>
    </location>
</feature>
<dbReference type="InterPro" id="IPR004864">
    <property type="entry name" value="LEA_2"/>
</dbReference>
<comment type="caution">
    <text evidence="8">The sequence shown here is derived from an EMBL/GenBank/DDBJ whole genome shotgun (WGS) entry which is preliminary data.</text>
</comment>
<dbReference type="Gene3D" id="2.60.40.1820">
    <property type="match status" value="1"/>
</dbReference>
<keyword evidence="4 6" id="KW-0472">Membrane</keyword>
<evidence type="ECO:0000313" key="8">
    <source>
        <dbReference type="EMBL" id="PWA68746.1"/>
    </source>
</evidence>
<feature type="region of interest" description="Disordered" evidence="5">
    <location>
        <begin position="1"/>
        <end position="28"/>
    </location>
</feature>
<reference evidence="8 9" key="1">
    <citation type="journal article" date="2018" name="Mol. Plant">
        <title>The genome of Artemisia annua provides insight into the evolution of Asteraceae family and artemisinin biosynthesis.</title>
        <authorList>
            <person name="Shen Q."/>
            <person name="Zhang L."/>
            <person name="Liao Z."/>
            <person name="Wang S."/>
            <person name="Yan T."/>
            <person name="Shi P."/>
            <person name="Liu M."/>
            <person name="Fu X."/>
            <person name="Pan Q."/>
            <person name="Wang Y."/>
            <person name="Lv Z."/>
            <person name="Lu X."/>
            <person name="Zhang F."/>
            <person name="Jiang W."/>
            <person name="Ma Y."/>
            <person name="Chen M."/>
            <person name="Hao X."/>
            <person name="Li L."/>
            <person name="Tang Y."/>
            <person name="Lv G."/>
            <person name="Zhou Y."/>
            <person name="Sun X."/>
            <person name="Brodelius P.E."/>
            <person name="Rose J.K.C."/>
            <person name="Tang K."/>
        </authorList>
    </citation>
    <scope>NUCLEOTIDE SEQUENCE [LARGE SCALE GENOMIC DNA]</scope>
    <source>
        <strain evidence="9">cv. Huhao1</strain>
        <tissue evidence="8">Leaf</tissue>
    </source>
</reference>
<dbReference type="SUPFAM" id="SSF117070">
    <property type="entry name" value="LEA14-like"/>
    <property type="match status" value="1"/>
</dbReference>
<comment type="subcellular location">
    <subcellularLocation>
        <location evidence="1">Membrane</location>
        <topology evidence="1">Single-pass membrane protein</topology>
    </subcellularLocation>
</comment>
<evidence type="ECO:0000256" key="4">
    <source>
        <dbReference type="ARBA" id="ARBA00023136"/>
    </source>
</evidence>
<evidence type="ECO:0000256" key="6">
    <source>
        <dbReference type="SAM" id="Phobius"/>
    </source>
</evidence>
<feature type="region of interest" description="Disordered" evidence="5">
    <location>
        <begin position="268"/>
        <end position="305"/>
    </location>
</feature>
<evidence type="ECO:0000256" key="1">
    <source>
        <dbReference type="ARBA" id="ARBA00004167"/>
    </source>
</evidence>
<sequence>MVGKEQVRPLAPATDGHHSSSEDEETPIKKTSSRRKYIKWCICMLVVIVLLVVVAVTLIFTIFKIKEPEIKMNGVTVDNLDMINGTIPRPGTNISLTADVSVKNPNYASFRFKNTTTSLYYHGAVIGAAQGPPGQSKARLTIRMNITLEIMVDGLLGNSNLQNDLGTGLLTMSSYTRVGGRVKMLTFIKKHVIVKMNCTMKVNIASRAIEDQTCLCVQISQPRSDIEFTQKSLPSSPICSHLRQKLRRATESYEDLIGDQATFGIGQSSRQEMSWKNVEPNSPLPYTLNSSKPDIPNNLSSPNSPDYNISTPDSIWTLIYQQANVLDAHTEQLKDLQPTRFEWYDRNLDTLFKRAYAERRAVFDLGMKVGEIKDKTNQELGNINSRIRYARREHGHTHGRVEDIERTLWMARDTARTQGQKISALETMLSNQMNMCQERFSNMEAAQLELEKEKMDNMNNRYTPSSSKITMTPEAIKKLVNNIVSVVLEGTTIVYPRRETSIPGKHNHESFMEYRPAQFKAPERMTNPTINQGIRQEVIPNGNNQKRKLAEREAINPIYYNFTNAQDCYRIRQEVIPNGNNQKRKLAEREAINPIYYNFTNAQDCYRKHLEDRINYQRQLEYKQKINRNYLVTSATENDKEAKP</sequence>
<dbReference type="PANTHER" id="PTHR31234">
    <property type="entry name" value="LATE EMBRYOGENESIS ABUNDANT (LEA) HYDROXYPROLINE-RICH GLYCOPROTEIN FAMILY"/>
    <property type="match status" value="1"/>
</dbReference>
<evidence type="ECO:0000256" key="3">
    <source>
        <dbReference type="ARBA" id="ARBA00022989"/>
    </source>
</evidence>
<dbReference type="PANTHER" id="PTHR31234:SF65">
    <property type="entry name" value="LATE EMBRYOGENESIS ABUNDANT PROTEIN, LEA_2 SUBGROUP"/>
    <property type="match status" value="1"/>
</dbReference>
<name>A0A2U1N5H2_ARTAN</name>
<dbReference type="GO" id="GO:0016020">
    <property type="term" value="C:membrane"/>
    <property type="evidence" value="ECO:0007669"/>
    <property type="project" value="UniProtKB-SubCell"/>
</dbReference>
<keyword evidence="9" id="KW-1185">Reference proteome</keyword>